<evidence type="ECO:0000313" key="2">
    <source>
        <dbReference type="Proteomes" id="UP001592582"/>
    </source>
</evidence>
<gene>
    <name evidence="1" type="ORF">ACEZDG_21765</name>
</gene>
<organism evidence="1 2">
    <name type="scientific">Streptacidiphilus alkalitolerans</name>
    <dbReference type="NCBI Taxonomy" id="3342712"/>
    <lineage>
        <taxon>Bacteria</taxon>
        <taxon>Bacillati</taxon>
        <taxon>Actinomycetota</taxon>
        <taxon>Actinomycetes</taxon>
        <taxon>Kitasatosporales</taxon>
        <taxon>Streptomycetaceae</taxon>
        <taxon>Streptacidiphilus</taxon>
    </lineage>
</organism>
<sequence>MNGAVLGTAQRIGTQALSWLRDSAHFGALPDTTVDFADPDNAYKPLGETALATSLVLREGVGGPAELRTSRDLLDQAWAQLRHGDFLFERQLRHPMVTDPVETYAHFVRGGHRHPGLDRIAEHLGGLVSTRAVEMMPNRRLGVANAHRVIGSGHTGDWAALAADTWLGASPEPWMIDWMTGYNMTHTVFHLTDWAARPDGLPEPLAAYLQTWLPVWADVWQEVAQWDLLGELLIVDACLPEPVCDPRIWDRLAQVQHPSGLLPRDAEPVTEDPRQAFKDHEHTAVVAVVASTLTLSRALGGSWSAA</sequence>
<dbReference type="EMBL" id="JBHEZX010000009">
    <property type="protein sequence ID" value="MFC1411895.1"/>
    <property type="molecule type" value="Genomic_DNA"/>
</dbReference>
<dbReference type="Proteomes" id="UP001592582">
    <property type="component" value="Unassembled WGS sequence"/>
</dbReference>
<dbReference type="Pfam" id="PF21836">
    <property type="entry name" value="DUF6895"/>
    <property type="match status" value="1"/>
</dbReference>
<protein>
    <submittedName>
        <fullName evidence="1">Uncharacterized protein</fullName>
    </submittedName>
</protein>
<comment type="caution">
    <text evidence="1">The sequence shown here is derived from an EMBL/GenBank/DDBJ whole genome shotgun (WGS) entry which is preliminary data.</text>
</comment>
<dbReference type="InterPro" id="IPR054190">
    <property type="entry name" value="DUF6895"/>
</dbReference>
<keyword evidence="2" id="KW-1185">Reference proteome</keyword>
<accession>A0ABV6VDT0</accession>
<name>A0ABV6VDT0_9ACTN</name>
<evidence type="ECO:0000313" key="1">
    <source>
        <dbReference type="EMBL" id="MFC1411895.1"/>
    </source>
</evidence>
<reference evidence="1 2" key="1">
    <citation type="submission" date="2024-09" db="EMBL/GenBank/DDBJ databases">
        <authorList>
            <person name="Lee S.D."/>
        </authorList>
    </citation>
    <scope>NUCLEOTIDE SEQUENCE [LARGE SCALE GENOMIC DNA]</scope>
    <source>
        <strain evidence="1 2">N1-1</strain>
    </source>
</reference>
<proteinExistence type="predicted"/>